<evidence type="ECO:0000313" key="1">
    <source>
        <dbReference type="EMBL" id="KJJ84664.1"/>
    </source>
</evidence>
<keyword evidence="2" id="KW-1185">Reference proteome</keyword>
<gene>
    <name evidence="1" type="ORF">OMAG_001467</name>
</gene>
<dbReference type="Proteomes" id="UP000033428">
    <property type="component" value="Unassembled WGS sequence"/>
</dbReference>
<accession>A0A0F0CRQ1</accession>
<protein>
    <submittedName>
        <fullName evidence="1">Uncharacterized protein</fullName>
    </submittedName>
</protein>
<evidence type="ECO:0000313" key="2">
    <source>
        <dbReference type="Proteomes" id="UP000033428"/>
    </source>
</evidence>
<organism evidence="1 2">
    <name type="scientific">Candidatus Omnitrophus magneticus</name>
    <dbReference type="NCBI Taxonomy" id="1609969"/>
    <lineage>
        <taxon>Bacteria</taxon>
        <taxon>Pseudomonadati</taxon>
        <taxon>Candidatus Omnitrophota</taxon>
        <taxon>Candidatus Omnitrophus</taxon>
    </lineage>
</organism>
<reference evidence="1 2" key="1">
    <citation type="submission" date="2015-02" db="EMBL/GenBank/DDBJ databases">
        <title>Single-cell genomics of uncultivated deep-branching MTB reveals a conserved set of magnetosome genes.</title>
        <authorList>
            <person name="Kolinko S."/>
            <person name="Richter M."/>
            <person name="Glockner F.O."/>
            <person name="Brachmann A."/>
            <person name="Schuler D."/>
        </authorList>
    </citation>
    <scope>NUCLEOTIDE SEQUENCE [LARGE SCALE GENOMIC DNA]</scope>
    <source>
        <strain evidence="1">SKK-01</strain>
    </source>
</reference>
<sequence length="355" mass="40810">MSKEYYLPHFYAPSKVIKSNKDQGFLPDILSMDENPLLLAVYFDNQNIGKEKSSFLPDEPNNMVRKALELSFGKEFEGSELYEYNMGDTPVIEYKKINPTKYRVRIHEARGLFHLVFSESFRTDWKAYLTPNALMAKNDINIDEALKRYKILNNRISDQATGDDVRSYLNKGWITSLSAGAEKEKIYTKWVNYRQEVDYVEKYSNEALVDFISKNNHGTIQNDNLPDGDVFETLFSFNQLYELTEETHLKANGYSNAWAINPGILCNSKSSGNTSCLANPDGTFDFEIIVEYYPQRLYYITLTISLTVVFIRIAQWLATLEGMLTTLAGWLIPQLRNRKAKTLVPDEEETGYTGV</sequence>
<proteinExistence type="predicted"/>
<comment type="caution">
    <text evidence="1">The sequence shown here is derived from an EMBL/GenBank/DDBJ whole genome shotgun (WGS) entry which is preliminary data.</text>
</comment>
<name>A0A0F0CRQ1_9BACT</name>
<dbReference type="EMBL" id="JYNY01000303">
    <property type="protein sequence ID" value="KJJ84664.1"/>
    <property type="molecule type" value="Genomic_DNA"/>
</dbReference>
<dbReference type="AlphaFoldDB" id="A0A0F0CRQ1"/>